<dbReference type="Proteomes" id="UP000836387">
    <property type="component" value="Unassembled WGS sequence"/>
</dbReference>
<dbReference type="EMBL" id="CADEHS020000001">
    <property type="protein sequence ID" value="CAG9937320.1"/>
    <property type="molecule type" value="Genomic_DNA"/>
</dbReference>
<proteinExistence type="predicted"/>
<evidence type="ECO:0000313" key="1">
    <source>
        <dbReference type="EMBL" id="CAG9937320.1"/>
    </source>
</evidence>
<gene>
    <name evidence="1" type="ORF">CRV2_00004506</name>
</gene>
<organism evidence="1 2">
    <name type="scientific">Clonostachys rosea f. rosea IK726</name>
    <dbReference type="NCBI Taxonomy" id="1349383"/>
    <lineage>
        <taxon>Eukaryota</taxon>
        <taxon>Fungi</taxon>
        <taxon>Dikarya</taxon>
        <taxon>Ascomycota</taxon>
        <taxon>Pezizomycotina</taxon>
        <taxon>Sordariomycetes</taxon>
        <taxon>Hypocreomycetidae</taxon>
        <taxon>Hypocreales</taxon>
        <taxon>Bionectriaceae</taxon>
        <taxon>Clonostachys</taxon>
    </lineage>
</organism>
<reference evidence="1" key="1">
    <citation type="submission" date="2020-04" db="EMBL/GenBank/DDBJ databases">
        <authorList>
            <person name="Broberg M."/>
        </authorList>
    </citation>
    <scope>NUCLEOTIDE SEQUENCE</scope>
</reference>
<reference evidence="1" key="2">
    <citation type="submission" date="2021-10" db="EMBL/GenBank/DDBJ databases">
        <authorList>
            <person name="Piombo E."/>
        </authorList>
    </citation>
    <scope>NUCLEOTIDE SEQUENCE</scope>
</reference>
<name>A0ACA9T8V4_BIOOC</name>
<sequence length="344" mass="39521">MRITMTKFVHKRVVFSHCDIGVSSQLEEFLRGDVSLFNNLIPYCTIRSASFFICPISAAGGTWLNQSLPPPRRSEVSILPSQICRSIQVMTSLQALNLELQHLGPWQVERFCQWIVNLPISVLYLRVNGTFLIIKSILKQCSRLEALHISRVVRSDNFNNIMAEVGSPGEIQRLAIVLAVDLHTTGVRVPSFRCDLIRNITNKFENLTELILHEATYDYEPFVFTPPTGQLIRAAFWTALDAVIEKLQSLKNLKRLAITIWRKVVRSLYPRLSLNRMERKNQQFYEACISAIGRKISWLDQIAIITEFPIYYDGHRMDPDNIEVSRKSLHRDHDCFPATVTKGY</sequence>
<keyword evidence="2" id="KW-1185">Reference proteome</keyword>
<comment type="caution">
    <text evidence="1">The sequence shown here is derived from an EMBL/GenBank/DDBJ whole genome shotgun (WGS) entry which is preliminary data.</text>
</comment>
<accession>A0ACA9T8V4</accession>
<evidence type="ECO:0000313" key="2">
    <source>
        <dbReference type="Proteomes" id="UP000836387"/>
    </source>
</evidence>
<protein>
    <submittedName>
        <fullName evidence="1">Uncharacterized protein</fullName>
    </submittedName>
</protein>